<accession>A0ABX1VZB8</accession>
<evidence type="ECO:0000313" key="2">
    <source>
        <dbReference type="Proteomes" id="UP000566071"/>
    </source>
</evidence>
<gene>
    <name evidence="1" type="ORF">HK413_02335</name>
</gene>
<reference evidence="1 2" key="1">
    <citation type="submission" date="2020-05" db="EMBL/GenBank/DDBJ databases">
        <authorList>
            <person name="Khan S.A."/>
            <person name="Jeon C.O."/>
            <person name="Chun B.H."/>
        </authorList>
    </citation>
    <scope>NUCLEOTIDE SEQUENCE [LARGE SCALE GENOMIC DNA]</scope>
    <source>
        <strain evidence="1 2">S1162</strain>
    </source>
</reference>
<comment type="caution">
    <text evidence="1">The sequence shown here is derived from an EMBL/GenBank/DDBJ whole genome shotgun (WGS) entry which is preliminary data.</text>
</comment>
<sequence>MPNLKGAQQAEFKVNNFDLLRLIAATRVVFDHFYEHIRPTTFSSYLNETLYLFPGVPVFL</sequence>
<dbReference type="RefSeq" id="WP_217451970.1">
    <property type="nucleotide sequence ID" value="NZ_JABFCR010000007.1"/>
</dbReference>
<proteinExistence type="predicted"/>
<dbReference type="EMBL" id="JABFCR010000007">
    <property type="protein sequence ID" value="NNU33296.1"/>
    <property type="molecule type" value="Genomic_DNA"/>
</dbReference>
<dbReference type="Proteomes" id="UP000566071">
    <property type="component" value="Unassembled WGS sequence"/>
</dbReference>
<name>A0ABX1VZB8_9SPHI</name>
<organism evidence="1 2">
    <name type="scientific">Mucilaginibacter humi</name>
    <dbReference type="NCBI Taxonomy" id="2732510"/>
    <lineage>
        <taxon>Bacteria</taxon>
        <taxon>Pseudomonadati</taxon>
        <taxon>Bacteroidota</taxon>
        <taxon>Sphingobacteriia</taxon>
        <taxon>Sphingobacteriales</taxon>
        <taxon>Sphingobacteriaceae</taxon>
        <taxon>Mucilaginibacter</taxon>
    </lineage>
</organism>
<evidence type="ECO:0000313" key="1">
    <source>
        <dbReference type="EMBL" id="NNU33296.1"/>
    </source>
</evidence>
<protein>
    <submittedName>
        <fullName evidence="1">Uncharacterized protein</fullName>
    </submittedName>
</protein>
<keyword evidence="2" id="KW-1185">Reference proteome</keyword>